<keyword evidence="2 7" id="KW-0479">Metal-binding</keyword>
<feature type="binding site" evidence="7">
    <location>
        <position position="79"/>
    </location>
    <ligand>
        <name>Fe(3+)</name>
        <dbReference type="ChEBI" id="CHEBI:29034"/>
    </ligand>
</feature>
<dbReference type="OrthoDB" id="8791at2157"/>
<comment type="function">
    <text evidence="7">Catalyzes the hydrolytic cleavage of the carbon-nitrogen bond in imidazolone-5-propanoate to yield N-formimidoyl-L-glutamate. It is the third step in the universal histidine degradation pathway.</text>
</comment>
<dbReference type="PANTHER" id="PTHR42752">
    <property type="entry name" value="IMIDAZOLONEPROPIONASE"/>
    <property type="match status" value="1"/>
</dbReference>
<dbReference type="SUPFAM" id="SSF51338">
    <property type="entry name" value="Composite domain of metallo-dependent hydrolases"/>
    <property type="match status" value="1"/>
</dbReference>
<feature type="binding site" evidence="7">
    <location>
        <position position="250"/>
    </location>
    <ligand>
        <name>4-imidazolone-5-propanoate</name>
        <dbReference type="ChEBI" id="CHEBI:77893"/>
    </ligand>
</feature>
<keyword evidence="5 7" id="KW-0862">Zinc</keyword>
<dbReference type="SUPFAM" id="SSF51556">
    <property type="entry name" value="Metallo-dependent hydrolases"/>
    <property type="match status" value="1"/>
</dbReference>
<sequence length="417" mass="42947">MDDGPPGLTVVHGASELVVGPDGGVGVETIPDGAFAAEEGRVVTVGAADEVLREYPAENADVAVDADGRLVAPGFVDPHTHAVFAGDRTDEFAAKLRGKSYEDILAEGGGILRTVRAVREADEATLTANLLDHLDVMLAHGTTTVEVKSGYGLSTESELKLLGAVDAADERHPVSVVPTFMGAHAVPEDDDAEEYVREVVDEQLPAVADQGIAEFCDVFCERGVFSADQSRRILRAGAEAGLTPKIHADEFADVGATGVAADVGAASADHLLRTDDEGADRLVDAGVTPVLLPGTAFALGEAYADARRFLDAGTPVAVATDFNPNCFARSMGFVATLACVGMRATPGEVLRGATHAAAAALDRTDGTGTLRSGAPADAVVHDVREHVEVPYTLDVNTADVVLAGGNPVVGDGGAVHE</sequence>
<dbReference type="EMBL" id="CP058580">
    <property type="protein sequence ID" value="QLG64347.1"/>
    <property type="molecule type" value="Genomic_DNA"/>
</dbReference>
<feature type="binding site" evidence="7">
    <location>
        <position position="321"/>
    </location>
    <ligand>
        <name>Zn(2+)</name>
        <dbReference type="ChEBI" id="CHEBI:29105"/>
    </ligand>
</feature>
<feature type="binding site" evidence="7">
    <location>
        <position position="88"/>
    </location>
    <ligand>
        <name>4-imidazolone-5-propanoate</name>
        <dbReference type="ChEBI" id="CHEBI:77893"/>
    </ligand>
</feature>
<organism evidence="9 10">
    <name type="scientific">Halorarum salinum</name>
    <dbReference type="NCBI Taxonomy" id="2743089"/>
    <lineage>
        <taxon>Archaea</taxon>
        <taxon>Methanobacteriati</taxon>
        <taxon>Methanobacteriota</taxon>
        <taxon>Stenosarchaea group</taxon>
        <taxon>Halobacteria</taxon>
        <taxon>Halobacteriales</taxon>
        <taxon>Haloferacaceae</taxon>
        <taxon>Halorarum</taxon>
    </lineage>
</organism>
<feature type="binding site" evidence="7">
    <location>
        <position position="79"/>
    </location>
    <ligand>
        <name>Zn(2+)</name>
        <dbReference type="ChEBI" id="CHEBI:29105"/>
    </ligand>
</feature>
<evidence type="ECO:0000313" key="9">
    <source>
        <dbReference type="EMBL" id="QLG64347.1"/>
    </source>
</evidence>
<dbReference type="PANTHER" id="PTHR42752:SF1">
    <property type="entry name" value="IMIDAZOLONEPROPIONASE-RELATED"/>
    <property type="match status" value="1"/>
</dbReference>
<dbReference type="GeneID" id="56040023"/>
<feature type="binding site" evidence="7">
    <location>
        <position position="151"/>
    </location>
    <ligand>
        <name>N-formimidoyl-L-glutamate</name>
        <dbReference type="ChEBI" id="CHEBI:58928"/>
    </ligand>
</feature>
<evidence type="ECO:0000256" key="5">
    <source>
        <dbReference type="ARBA" id="ARBA00022833"/>
    </source>
</evidence>
<dbReference type="InterPro" id="IPR032466">
    <property type="entry name" value="Metal_Hydrolase"/>
</dbReference>
<feature type="binding site" evidence="7">
    <location>
        <position position="151"/>
    </location>
    <ligand>
        <name>4-imidazolone-5-propanoate</name>
        <dbReference type="ChEBI" id="CHEBI:77893"/>
    </ligand>
</feature>
<dbReference type="Pfam" id="PF01979">
    <property type="entry name" value="Amidohydro_1"/>
    <property type="match status" value="1"/>
</dbReference>
<dbReference type="Proteomes" id="UP000509626">
    <property type="component" value="Plasmid unnamed1"/>
</dbReference>
<keyword evidence="4 7" id="KW-0369">Histidine metabolism</keyword>
<dbReference type="NCBIfam" id="TIGR01224">
    <property type="entry name" value="hutI"/>
    <property type="match status" value="1"/>
</dbReference>
<keyword evidence="9" id="KW-0614">Plasmid</keyword>
<dbReference type="InterPro" id="IPR005920">
    <property type="entry name" value="HutI"/>
</dbReference>
<feature type="binding site" evidence="7">
    <location>
        <position position="247"/>
    </location>
    <ligand>
        <name>Zn(2+)</name>
        <dbReference type="ChEBI" id="CHEBI:29105"/>
    </ligand>
</feature>
<dbReference type="GO" id="GO:0019556">
    <property type="term" value="P:L-histidine catabolic process to glutamate and formamide"/>
    <property type="evidence" value="ECO:0007669"/>
    <property type="project" value="UniProtKB-UniRule"/>
</dbReference>
<feature type="domain" description="Amidohydrolase-related" evidence="8">
    <location>
        <begin position="71"/>
        <end position="386"/>
    </location>
</feature>
<dbReference type="InterPro" id="IPR006680">
    <property type="entry name" value="Amidohydro-rel"/>
</dbReference>
<reference evidence="9 10" key="1">
    <citation type="submission" date="2020-06" db="EMBL/GenBank/DDBJ databases">
        <title>NJ-3-1, isolated from saline soil.</title>
        <authorList>
            <person name="Cui H.L."/>
            <person name="Shi X."/>
        </authorList>
    </citation>
    <scope>NUCLEOTIDE SEQUENCE [LARGE SCALE GENOMIC DNA]</scope>
    <source>
        <strain evidence="9 10">NJ-3-1</strain>
        <plasmid evidence="9 10">unnamed1</plasmid>
    </source>
</reference>
<comment type="subcellular location">
    <subcellularLocation>
        <location evidence="7">Cytoplasm</location>
    </subcellularLocation>
</comment>
<comment type="pathway">
    <text evidence="7">Amino-acid degradation; L-histidine degradation into L-glutamate; N-formimidoyl-L-glutamate from L-histidine: step 3/3.</text>
</comment>
<feature type="binding site" evidence="7">
    <location>
        <position position="81"/>
    </location>
    <ligand>
        <name>Fe(3+)</name>
        <dbReference type="ChEBI" id="CHEBI:29034"/>
    </ligand>
</feature>
<dbReference type="GO" id="GO:0008270">
    <property type="term" value="F:zinc ion binding"/>
    <property type="evidence" value="ECO:0007669"/>
    <property type="project" value="UniProtKB-UniRule"/>
</dbReference>
<dbReference type="GO" id="GO:0005506">
    <property type="term" value="F:iron ion binding"/>
    <property type="evidence" value="ECO:0007669"/>
    <property type="project" value="UniProtKB-UniRule"/>
</dbReference>
<dbReference type="GO" id="GO:0005737">
    <property type="term" value="C:cytoplasm"/>
    <property type="evidence" value="ECO:0007669"/>
    <property type="project" value="UniProtKB-SubCell"/>
</dbReference>
<dbReference type="Gene3D" id="3.20.20.140">
    <property type="entry name" value="Metal-dependent hydrolases"/>
    <property type="match status" value="1"/>
</dbReference>
<keyword evidence="3 7" id="KW-0378">Hydrolase</keyword>
<dbReference type="RefSeq" id="WP_179270929.1">
    <property type="nucleotide sequence ID" value="NZ_CP058580.1"/>
</dbReference>
<evidence type="ECO:0000256" key="7">
    <source>
        <dbReference type="HAMAP-Rule" id="MF_00372"/>
    </source>
</evidence>
<accession>A0A7D5LEA2</accession>
<comment type="cofactor">
    <cofactor evidence="7">
        <name>Zn(2+)</name>
        <dbReference type="ChEBI" id="CHEBI:29105"/>
    </cofactor>
    <cofactor evidence="7">
        <name>Fe(3+)</name>
        <dbReference type="ChEBI" id="CHEBI:29034"/>
    </cofactor>
    <text evidence="7">Binds 1 zinc or iron ion per subunit.</text>
</comment>
<feature type="binding site" evidence="7">
    <location>
        <position position="184"/>
    </location>
    <ligand>
        <name>4-imidazolone-5-propanoate</name>
        <dbReference type="ChEBI" id="CHEBI:77893"/>
    </ligand>
</feature>
<keyword evidence="6 7" id="KW-0408">Iron</keyword>
<dbReference type="GO" id="GO:0050480">
    <property type="term" value="F:imidazolonepropionase activity"/>
    <property type="evidence" value="ECO:0007669"/>
    <property type="project" value="UniProtKB-UniRule"/>
</dbReference>
<dbReference type="InterPro" id="IPR011059">
    <property type="entry name" value="Metal-dep_hydrolase_composite"/>
</dbReference>
<evidence type="ECO:0000256" key="2">
    <source>
        <dbReference type="ARBA" id="ARBA00022723"/>
    </source>
</evidence>
<comment type="similarity">
    <text evidence="7">Belongs to the metallo-dependent hydrolases superfamily. HutI family.</text>
</comment>
<geneLocation type="plasmid" evidence="9 10">
    <name>unnamed1</name>
</geneLocation>
<protein>
    <recommendedName>
        <fullName evidence="1 7">Imidazolonepropionase</fullName>
        <ecNumber evidence="1 7">3.5.2.7</ecNumber>
    </recommendedName>
    <alternativeName>
        <fullName evidence="7">Imidazolone-5-propionate hydrolase</fullName>
    </alternativeName>
</protein>
<dbReference type="HAMAP" id="MF_00372">
    <property type="entry name" value="HutI"/>
    <property type="match status" value="1"/>
</dbReference>
<feature type="binding site" evidence="7">
    <location>
        <position position="323"/>
    </location>
    <ligand>
        <name>N-formimidoyl-L-glutamate</name>
        <dbReference type="ChEBI" id="CHEBI:58928"/>
    </ligand>
</feature>
<gene>
    <name evidence="7" type="primary">hutI</name>
    <name evidence="9" type="ORF">HUG12_21150</name>
</gene>
<name>A0A7D5LEA2_9EURY</name>
<proteinExistence type="inferred from homology"/>
<dbReference type="GO" id="GO:0019557">
    <property type="term" value="P:L-histidine catabolic process to glutamate and formate"/>
    <property type="evidence" value="ECO:0007669"/>
    <property type="project" value="UniProtKB-UniPathway"/>
</dbReference>
<dbReference type="EC" id="3.5.2.7" evidence="1 7"/>
<dbReference type="FunFam" id="3.20.20.140:FF:000007">
    <property type="entry name" value="Imidazolonepropionase"/>
    <property type="match status" value="1"/>
</dbReference>
<dbReference type="UniPathway" id="UPA00379">
    <property type="reaction ID" value="UER00551"/>
</dbReference>
<evidence type="ECO:0000256" key="1">
    <source>
        <dbReference type="ARBA" id="ARBA00012864"/>
    </source>
</evidence>
<feature type="binding site" evidence="7">
    <location>
        <position position="247"/>
    </location>
    <ligand>
        <name>Fe(3+)</name>
        <dbReference type="ChEBI" id="CHEBI:29034"/>
    </ligand>
</feature>
<keyword evidence="7" id="KW-0963">Cytoplasm</keyword>
<evidence type="ECO:0000256" key="6">
    <source>
        <dbReference type="ARBA" id="ARBA00023004"/>
    </source>
</evidence>
<dbReference type="AlphaFoldDB" id="A0A7D5LEA2"/>
<keyword evidence="10" id="KW-1185">Reference proteome</keyword>
<dbReference type="KEGG" id="halu:HUG12_21150"/>
<evidence type="ECO:0000256" key="4">
    <source>
        <dbReference type="ARBA" id="ARBA00022808"/>
    </source>
</evidence>
<comment type="catalytic activity">
    <reaction evidence="7">
        <text>4-imidazolone-5-propanoate + H2O = N-formimidoyl-L-glutamate</text>
        <dbReference type="Rhea" id="RHEA:23660"/>
        <dbReference type="ChEBI" id="CHEBI:15377"/>
        <dbReference type="ChEBI" id="CHEBI:58928"/>
        <dbReference type="ChEBI" id="CHEBI:77893"/>
        <dbReference type="EC" id="3.5.2.7"/>
    </reaction>
</comment>
<feature type="binding site" evidence="7">
    <location>
        <position position="321"/>
    </location>
    <ligand>
        <name>Fe(3+)</name>
        <dbReference type="ChEBI" id="CHEBI:29034"/>
    </ligand>
</feature>
<feature type="binding site" evidence="7">
    <location>
        <position position="81"/>
    </location>
    <ligand>
        <name>Zn(2+)</name>
        <dbReference type="ChEBI" id="CHEBI:29105"/>
    </ligand>
</feature>
<dbReference type="Gene3D" id="2.30.40.10">
    <property type="entry name" value="Urease, subunit C, domain 1"/>
    <property type="match status" value="1"/>
</dbReference>
<comment type="caution">
    <text evidence="7">Lacks conserved residue(s) required for the propagation of feature annotation.</text>
</comment>
<evidence type="ECO:0000259" key="8">
    <source>
        <dbReference type="Pfam" id="PF01979"/>
    </source>
</evidence>
<evidence type="ECO:0000256" key="3">
    <source>
        <dbReference type="ARBA" id="ARBA00022801"/>
    </source>
</evidence>
<evidence type="ECO:0000313" key="10">
    <source>
        <dbReference type="Proteomes" id="UP000509626"/>
    </source>
</evidence>